<dbReference type="GO" id="GO:0016020">
    <property type="term" value="C:membrane"/>
    <property type="evidence" value="ECO:0007669"/>
    <property type="project" value="UniProtKB-SubCell"/>
</dbReference>
<dbReference type="PROSITE" id="PS50111">
    <property type="entry name" value="CHEMOTAXIS_TRANSDUC_2"/>
    <property type="match status" value="1"/>
</dbReference>
<evidence type="ECO:0000313" key="6">
    <source>
        <dbReference type="EMBL" id="QAR34427.1"/>
    </source>
</evidence>
<dbReference type="EMBL" id="CP035108">
    <property type="protein sequence ID" value="QAR34427.1"/>
    <property type="molecule type" value="Genomic_DNA"/>
</dbReference>
<dbReference type="SUPFAM" id="SSF58104">
    <property type="entry name" value="Methyl-accepting chemotaxis protein (MCP) signaling domain"/>
    <property type="match status" value="1"/>
</dbReference>
<evidence type="ECO:0000313" key="7">
    <source>
        <dbReference type="Proteomes" id="UP000287502"/>
    </source>
</evidence>
<accession>A0A3R6AZZ9</accession>
<feature type="domain" description="Methyl-accepting transducer" evidence="5">
    <location>
        <begin position="33"/>
        <end position="269"/>
    </location>
</feature>
<dbReference type="Pfam" id="PF00015">
    <property type="entry name" value="MCPsignal"/>
    <property type="match status" value="1"/>
</dbReference>
<dbReference type="Gene3D" id="1.10.287.950">
    <property type="entry name" value="Methyl-accepting chemotaxis protein"/>
    <property type="match status" value="1"/>
</dbReference>
<dbReference type="RefSeq" id="WP_128467732.1">
    <property type="nucleotide sequence ID" value="NZ_CP035108.1"/>
</dbReference>
<dbReference type="PANTHER" id="PTHR32089">
    <property type="entry name" value="METHYL-ACCEPTING CHEMOTAXIS PROTEIN MCPB"/>
    <property type="match status" value="1"/>
</dbReference>
<comment type="similarity">
    <text evidence="3">Belongs to the methyl-accepting chemotaxis (MCP) protein family.</text>
</comment>
<organism evidence="6 7">
    <name type="scientific">Geovibrio thiophilus</name>
    <dbReference type="NCBI Taxonomy" id="139438"/>
    <lineage>
        <taxon>Bacteria</taxon>
        <taxon>Pseudomonadati</taxon>
        <taxon>Deferribacterota</taxon>
        <taxon>Deferribacteres</taxon>
        <taxon>Deferribacterales</taxon>
        <taxon>Geovibrionaceae</taxon>
        <taxon>Geovibrio</taxon>
    </lineage>
</organism>
<evidence type="ECO:0000256" key="2">
    <source>
        <dbReference type="ARBA" id="ARBA00023224"/>
    </source>
</evidence>
<dbReference type="GO" id="GO:0006935">
    <property type="term" value="P:chemotaxis"/>
    <property type="evidence" value="ECO:0007669"/>
    <property type="project" value="UniProtKB-ARBA"/>
</dbReference>
<evidence type="ECO:0000259" key="5">
    <source>
        <dbReference type="PROSITE" id="PS50111"/>
    </source>
</evidence>
<evidence type="ECO:0000256" key="4">
    <source>
        <dbReference type="PROSITE-ProRule" id="PRU00284"/>
    </source>
</evidence>
<gene>
    <name evidence="6" type="ORF">EP073_13775</name>
</gene>
<dbReference type="AlphaFoldDB" id="A0A3R6AZZ9"/>
<dbReference type="KEGG" id="gtl:EP073_13775"/>
<dbReference type="PANTHER" id="PTHR32089:SF112">
    <property type="entry name" value="LYSOZYME-LIKE PROTEIN-RELATED"/>
    <property type="match status" value="1"/>
</dbReference>
<dbReference type="CDD" id="cd11386">
    <property type="entry name" value="MCP_signal"/>
    <property type="match status" value="1"/>
</dbReference>
<dbReference type="SMART" id="SM00283">
    <property type="entry name" value="MA"/>
    <property type="match status" value="1"/>
</dbReference>
<dbReference type="Proteomes" id="UP000287502">
    <property type="component" value="Chromosome"/>
</dbReference>
<dbReference type="GO" id="GO:0007165">
    <property type="term" value="P:signal transduction"/>
    <property type="evidence" value="ECO:0007669"/>
    <property type="project" value="UniProtKB-KW"/>
</dbReference>
<reference evidence="6 7" key="1">
    <citation type="submission" date="2019-01" db="EMBL/GenBank/DDBJ databases">
        <title>Geovibrio thiophilus DSM 11263, complete genome.</title>
        <authorList>
            <person name="Spring S."/>
            <person name="Bunk B."/>
            <person name="Sproer C."/>
        </authorList>
    </citation>
    <scope>NUCLEOTIDE SEQUENCE [LARGE SCALE GENOMIC DNA]</scope>
    <source>
        <strain evidence="6 7">DSM 11263</strain>
    </source>
</reference>
<proteinExistence type="inferred from homology"/>
<evidence type="ECO:0000256" key="3">
    <source>
        <dbReference type="ARBA" id="ARBA00029447"/>
    </source>
</evidence>
<sequence>MEHKGNDELGAIATNFNLFINYIKSIVMDIQEQAEYITRATEKLDSNIDEITDGISAQKEDTAQLSAAVTEMYANIDSIAENSRLTYQKAIQTQNAAGKGDKAVTEMIAKMEELTRTINESSRMVEDLKTSTDKIGDIIEVINDIADQTNLLALNASIEAARAGEQGRGFAVVAEEVRKLAERTQTATKEISEMIISLQKESQKAASNIGNSVTKVEQGSKVASIAGEALKEIISDSRESTEMVRQIQSSTSEQTSAISLITENTGKINLVADNNDERLQEISGETDMLNSRAKELAAKVQSFKTK</sequence>
<comment type="subcellular location">
    <subcellularLocation>
        <location evidence="1">Membrane</location>
    </subcellularLocation>
</comment>
<protein>
    <submittedName>
        <fullName evidence="6">Methyl-accepting chemotaxis protein</fullName>
    </submittedName>
</protein>
<name>A0A3R6AZZ9_9BACT</name>
<dbReference type="FunFam" id="1.10.287.950:FF:000001">
    <property type="entry name" value="Methyl-accepting chemotaxis sensory transducer"/>
    <property type="match status" value="1"/>
</dbReference>
<evidence type="ECO:0000256" key="1">
    <source>
        <dbReference type="ARBA" id="ARBA00004370"/>
    </source>
</evidence>
<dbReference type="InterPro" id="IPR004089">
    <property type="entry name" value="MCPsignal_dom"/>
</dbReference>
<keyword evidence="2 4" id="KW-0807">Transducer</keyword>
<dbReference type="OrthoDB" id="9804712at2"/>
<keyword evidence="7" id="KW-1185">Reference proteome</keyword>